<sequence length="176" mass="19136">MTQKNTKKIAYASILTAFGILIPMIMPVKIIIGPASFTLASHVPLFLATFISVPVAIFVGFGTTLGFFMAGFPIVIVMRALSQIIFAFIASIILKKSPQWIEQPLKTFIFGLLINLIHGLGELIAVYLMTSPAGGDPKYLLSLVLLVGVGTVIHGLVDFYLALFLWKSLLKANLLK</sequence>
<evidence type="ECO:0000256" key="1">
    <source>
        <dbReference type="SAM" id="Phobius"/>
    </source>
</evidence>
<evidence type="ECO:0000313" key="3">
    <source>
        <dbReference type="EMBL" id="RLU57893.1"/>
    </source>
</evidence>
<dbReference type="Gene3D" id="1.10.1760.20">
    <property type="match status" value="1"/>
</dbReference>
<gene>
    <name evidence="3" type="ORF">DIY07_03175</name>
    <name evidence="2" type="ORF">DQ08_02895</name>
</gene>
<evidence type="ECO:0000313" key="4">
    <source>
        <dbReference type="Proteomes" id="UP000025245"/>
    </source>
</evidence>
<dbReference type="Proteomes" id="UP000025245">
    <property type="component" value="Chromosome"/>
</dbReference>
<keyword evidence="1" id="KW-0472">Membrane</keyword>
<feature type="transmembrane region" description="Helical" evidence="1">
    <location>
        <begin position="12"/>
        <end position="32"/>
    </location>
</feature>
<dbReference type="OrthoDB" id="1631895at2"/>
<evidence type="ECO:0000313" key="2">
    <source>
        <dbReference type="EMBL" id="AHY15427.1"/>
    </source>
</evidence>
<dbReference type="RefSeq" id="WP_003101097.1">
    <property type="nucleotide sequence ID" value="NZ_CP010783.1"/>
</dbReference>
<reference evidence="2 4" key="1">
    <citation type="journal article" date="2014" name="Genome Announc.">
        <title>Complete Genome Sequence of a Virulent Strain, Streptococcus iniae ISET0901, Isolated from Diseased Tilapia.</title>
        <authorList>
            <person name="Pridgeon J.W."/>
            <person name="Zhang D."/>
            <person name="Zhang L."/>
        </authorList>
    </citation>
    <scope>NUCLEOTIDE SEQUENCE [LARGE SCALE GENOMIC DNA]</scope>
    <source>
        <strain evidence="2 4">ISET0901</strain>
    </source>
</reference>
<dbReference type="eggNOG" id="ENOG5030PZZ">
    <property type="taxonomic scope" value="Bacteria"/>
</dbReference>
<dbReference type="Proteomes" id="UP000269148">
    <property type="component" value="Unassembled WGS sequence"/>
</dbReference>
<dbReference type="AlphaFoldDB" id="A0A1J0MY59"/>
<dbReference type="STRING" id="1346.BMF34_03010"/>
<dbReference type="GeneID" id="35765857"/>
<feature type="transmembrane region" description="Helical" evidence="1">
    <location>
        <begin position="107"/>
        <end position="128"/>
    </location>
</feature>
<dbReference type="KEGG" id="siz:SI82_03115"/>
<keyword evidence="4" id="KW-1185">Reference proteome</keyword>
<dbReference type="SMR" id="A0A1J0MY59"/>
<evidence type="ECO:0000313" key="5">
    <source>
        <dbReference type="Proteomes" id="UP000269148"/>
    </source>
</evidence>
<protein>
    <submittedName>
        <fullName evidence="2">Membrane protein</fullName>
    </submittedName>
</protein>
<dbReference type="EMBL" id="CP007586">
    <property type="protein sequence ID" value="AHY15427.1"/>
    <property type="molecule type" value="Genomic_DNA"/>
</dbReference>
<organism evidence="3 5">
    <name type="scientific">Streptococcus iniae</name>
    <name type="common">Streptococcus shiloi</name>
    <dbReference type="NCBI Taxonomy" id="1346"/>
    <lineage>
        <taxon>Bacteria</taxon>
        <taxon>Bacillati</taxon>
        <taxon>Bacillota</taxon>
        <taxon>Bacilli</taxon>
        <taxon>Lactobacillales</taxon>
        <taxon>Streptococcaceae</taxon>
        <taxon>Streptococcus</taxon>
    </lineage>
</organism>
<name>A0A1J0MY59_STRIN</name>
<dbReference type="KEGG" id="siq:DQ08_02895"/>
<dbReference type="KEGG" id="sio:DW64_02885"/>
<feature type="transmembrane region" description="Helical" evidence="1">
    <location>
        <begin position="140"/>
        <end position="166"/>
    </location>
</feature>
<reference evidence="3 5" key="2">
    <citation type="submission" date="2018-06" db="EMBL/GenBank/DDBJ databases">
        <title>Mutators as drivers of adaptation in pathogenic bacteria and a risk factor for host jumps and vaccine escape.</title>
        <authorList>
            <person name="Barnes A.C."/>
            <person name="Silayeva O."/>
        </authorList>
    </citation>
    <scope>NUCLEOTIDE SEQUENCE [LARGE SCALE GENOMIC DNA]</scope>
    <source>
        <strain evidence="3 5">QMA0445</strain>
    </source>
</reference>
<feature type="transmembrane region" description="Helical" evidence="1">
    <location>
        <begin position="74"/>
        <end position="95"/>
    </location>
</feature>
<dbReference type="EMBL" id="QLQD01000032">
    <property type="protein sequence ID" value="RLU57893.1"/>
    <property type="molecule type" value="Genomic_DNA"/>
</dbReference>
<keyword evidence="1" id="KW-0812">Transmembrane</keyword>
<keyword evidence="1" id="KW-1133">Transmembrane helix</keyword>
<proteinExistence type="predicted"/>
<feature type="transmembrane region" description="Helical" evidence="1">
    <location>
        <begin position="44"/>
        <end position="68"/>
    </location>
</feature>
<accession>A0A1J0MY59</accession>